<dbReference type="GO" id="GO:0016540">
    <property type="term" value="P:protein autoprocessing"/>
    <property type="evidence" value="ECO:0007669"/>
    <property type="project" value="InterPro"/>
</dbReference>
<evidence type="ECO:0000259" key="7">
    <source>
        <dbReference type="PROSITE" id="PS50053"/>
    </source>
</evidence>
<comment type="caution">
    <text evidence="8">The sequence shown here is derived from an EMBL/GenBank/DDBJ whole genome shotgun (WGS) entry which is preliminary data.</text>
</comment>
<dbReference type="Pfam" id="PF01079">
    <property type="entry name" value="Hint"/>
    <property type="match status" value="1"/>
</dbReference>
<keyword evidence="9" id="KW-1185">Reference proteome</keyword>
<evidence type="ECO:0000313" key="8">
    <source>
        <dbReference type="EMBL" id="CAD8064202.1"/>
    </source>
</evidence>
<dbReference type="InterPro" id="IPR030934">
    <property type="entry name" value="Intein_C"/>
</dbReference>
<proteinExistence type="inferred from homology"/>
<dbReference type="NCBIfam" id="TIGR01443">
    <property type="entry name" value="intein_Cterm"/>
    <property type="match status" value="1"/>
</dbReference>
<dbReference type="InterPro" id="IPR000626">
    <property type="entry name" value="Ubiquitin-like_dom"/>
</dbReference>
<dbReference type="InterPro" id="IPR003587">
    <property type="entry name" value="Hint_dom_N"/>
</dbReference>
<dbReference type="Pfam" id="PF01129">
    <property type="entry name" value="ART"/>
    <property type="match status" value="1"/>
</dbReference>
<evidence type="ECO:0000256" key="1">
    <source>
        <dbReference type="ARBA" id="ARBA00009558"/>
    </source>
</evidence>
<keyword evidence="4" id="KW-0548">Nucleotidyltransferase</keyword>
<keyword evidence="6" id="KW-0521">NADP</keyword>
<dbReference type="PROSITE" id="PS50817">
    <property type="entry name" value="INTEIN_N_TER"/>
    <property type="match status" value="1"/>
</dbReference>
<accession>A0A8S1LDX0</accession>
<comment type="similarity">
    <text evidence="1 6">Belongs to the Arg-specific ADP-ribosyltransferase family.</text>
</comment>
<reference evidence="8" key="1">
    <citation type="submission" date="2021-01" db="EMBL/GenBank/DDBJ databases">
        <authorList>
            <consortium name="Genoscope - CEA"/>
            <person name="William W."/>
        </authorList>
    </citation>
    <scope>NUCLEOTIDE SEQUENCE</scope>
</reference>
<dbReference type="CDD" id="cd17039">
    <property type="entry name" value="Ubl_ubiquitin_like"/>
    <property type="match status" value="1"/>
</dbReference>
<dbReference type="EC" id="2.4.2.31" evidence="6"/>
<dbReference type="NCBIfam" id="TIGR01445">
    <property type="entry name" value="intein_Nterm"/>
    <property type="match status" value="1"/>
</dbReference>
<name>A0A8S1LDX0_9CILI</name>
<dbReference type="PROSITE" id="PS50053">
    <property type="entry name" value="UBIQUITIN_2"/>
    <property type="match status" value="1"/>
</dbReference>
<dbReference type="CDD" id="cd00081">
    <property type="entry name" value="Hint"/>
    <property type="match status" value="1"/>
</dbReference>
<dbReference type="GO" id="GO:0016779">
    <property type="term" value="F:nucleotidyltransferase activity"/>
    <property type="evidence" value="ECO:0007669"/>
    <property type="project" value="UniProtKB-KW"/>
</dbReference>
<comment type="catalytic activity">
    <reaction evidence="5 6">
        <text>L-arginyl-[protein] + NAD(+) = N(omega)-(ADP-D-ribosyl)-L-arginyl-[protein] + nicotinamide + H(+)</text>
        <dbReference type="Rhea" id="RHEA:19149"/>
        <dbReference type="Rhea" id="RHEA-COMP:10532"/>
        <dbReference type="Rhea" id="RHEA-COMP:15087"/>
        <dbReference type="ChEBI" id="CHEBI:15378"/>
        <dbReference type="ChEBI" id="CHEBI:17154"/>
        <dbReference type="ChEBI" id="CHEBI:29965"/>
        <dbReference type="ChEBI" id="CHEBI:57540"/>
        <dbReference type="ChEBI" id="CHEBI:142554"/>
        <dbReference type="EC" id="2.4.2.31"/>
    </reaction>
</comment>
<dbReference type="AlphaFoldDB" id="A0A8S1LDX0"/>
<keyword evidence="3 6" id="KW-0808">Transferase</keyword>
<dbReference type="PROSITE" id="PS50818">
    <property type="entry name" value="INTEIN_C_TER"/>
    <property type="match status" value="1"/>
</dbReference>
<sequence>MIASFNKWKKIDDLPPFVDEIVFIANQNAQHVNQLEYIDQSLFIFVDLTPFGIKELQVEIIQKSCLIKQFATEICQKYLQSISINDVQITINSLLVDYDKKFIHYDFKSNQVFKFQKFCSPDLYKQFVLTINIFDGINQRSCSFVAQGSMELSKVEEIIYQYIQLNKDICALDIYFHGVPLRDTKKNLFEYNIKANDELLIRLHYRGGCFPGDAPIKLFNGTIKRIKEIEWGDIVKCYDFEQQQFKQSIVVSKHISEEKQQLIEIITQNGRIVCTPNHLVYTLNGWKAQKPHRNSNIEKLSVDDLLFDSNGDYVKIVQINEMKQKEIVYNITTEYPNNFVAFDILVHNMTIIMVQLLQDNKMFNLEVEAHTLISELLHGFEEWLGIPVSRLQLFYKGIQMEDDYELEDYCVIKGSILDLKVIEQSETDQQEVDQNTMKTNLIKKADQIINEKTISILTKQQHTQITIRKNDQRNIRQLLEKVESKEEIERSLILCDGKVISSSNLNYDKTDLQKIESIILIDQQSGGIAIKFTLEIHDQQLQNMSDLQDSLQWLGNPDINEFIQQNLEEINGNQEQKQDYQQIPLHGIIAVRLYTSNLIYQKLNSDLRISDYQRWKKYLKCLMEGLRHMRYYNGVAYRGVRNYQNTLDYQKGNIVQWSEVSSVSQKKQVAQHFSNQKGMIFQVELISAKDIAKLSIYKGEQDVIMYPFSSFVIEEVQLNPNQPLLVTMRELPLPRSHQVLLWVDDNPENNYSYAEDLERQNQKISVIFCTSTKDAILIIQKYKWMIYLQSSQFRVVSDMVRIEEGKMNYNAGIDLIHYLYQQMKYKNRTLIFCGDQKRALKECQDRKINENKHFEITNNQQVLRNFLKFE</sequence>
<protein>
    <recommendedName>
        <fullName evidence="6">NAD(P)(+)--arginine ADP-ribosyltransferase</fullName>
        <ecNumber evidence="6">2.4.2.31</ecNumber>
    </recommendedName>
    <alternativeName>
        <fullName evidence="6">Mono(ADP-ribosyl)transferase</fullName>
    </alternativeName>
</protein>
<organism evidence="8 9">
    <name type="scientific">Paramecium sonneborni</name>
    <dbReference type="NCBI Taxonomy" id="65129"/>
    <lineage>
        <taxon>Eukaryota</taxon>
        <taxon>Sar</taxon>
        <taxon>Alveolata</taxon>
        <taxon>Ciliophora</taxon>
        <taxon>Intramacronucleata</taxon>
        <taxon>Oligohymenophorea</taxon>
        <taxon>Peniculida</taxon>
        <taxon>Parameciidae</taxon>
        <taxon>Paramecium</taxon>
    </lineage>
</organism>
<evidence type="ECO:0000256" key="4">
    <source>
        <dbReference type="ARBA" id="ARBA00022695"/>
    </source>
</evidence>
<feature type="domain" description="Ubiquitin-like" evidence="7">
    <location>
        <begin position="350"/>
        <end position="426"/>
    </location>
</feature>
<dbReference type="PROSITE" id="PS51996">
    <property type="entry name" value="TR_MART"/>
    <property type="match status" value="1"/>
</dbReference>
<keyword evidence="6" id="KW-0520">NAD</keyword>
<evidence type="ECO:0000256" key="2">
    <source>
        <dbReference type="ARBA" id="ARBA00022676"/>
    </source>
</evidence>
<gene>
    <name evidence="8" type="ORF">PSON_ATCC_30995.1.T0180388</name>
</gene>
<keyword evidence="2 6" id="KW-0328">Glycosyltransferase</keyword>
<dbReference type="InterPro" id="IPR000768">
    <property type="entry name" value="ART"/>
</dbReference>
<dbReference type="GO" id="GO:0016539">
    <property type="term" value="P:intein-mediated protein splicing"/>
    <property type="evidence" value="ECO:0007669"/>
    <property type="project" value="InterPro"/>
</dbReference>
<dbReference type="SMART" id="SM00306">
    <property type="entry name" value="HintN"/>
    <property type="match status" value="1"/>
</dbReference>
<evidence type="ECO:0000256" key="6">
    <source>
        <dbReference type="RuleBase" id="RU361228"/>
    </source>
</evidence>
<evidence type="ECO:0000256" key="5">
    <source>
        <dbReference type="ARBA" id="ARBA00047597"/>
    </source>
</evidence>
<dbReference type="GO" id="GO:0106274">
    <property type="term" value="F:NAD+-protein-arginine ADP-ribosyltransferase activity"/>
    <property type="evidence" value="ECO:0007669"/>
    <property type="project" value="UniProtKB-EC"/>
</dbReference>
<dbReference type="InterPro" id="IPR001767">
    <property type="entry name" value="Hedgehog_Hint"/>
</dbReference>
<evidence type="ECO:0000256" key="3">
    <source>
        <dbReference type="ARBA" id="ARBA00022679"/>
    </source>
</evidence>
<evidence type="ECO:0000313" key="9">
    <source>
        <dbReference type="Proteomes" id="UP000692954"/>
    </source>
</evidence>
<dbReference type="Pfam" id="PF00240">
    <property type="entry name" value="ubiquitin"/>
    <property type="match status" value="1"/>
</dbReference>
<dbReference type="InterPro" id="IPR006141">
    <property type="entry name" value="Intein_N"/>
</dbReference>
<dbReference type="Proteomes" id="UP000692954">
    <property type="component" value="Unassembled WGS sequence"/>
</dbReference>
<dbReference type="OrthoDB" id="308910at2759"/>
<dbReference type="EMBL" id="CAJJDN010000018">
    <property type="protein sequence ID" value="CAD8064202.1"/>
    <property type="molecule type" value="Genomic_DNA"/>
</dbReference>